<evidence type="ECO:0000313" key="8">
    <source>
        <dbReference type="EMBL" id="VFU01122.1"/>
    </source>
</evidence>
<accession>A0A485LQG6</accession>
<dbReference type="EMBL" id="VJMH01007404">
    <property type="protein sequence ID" value="KAF0683449.1"/>
    <property type="molecule type" value="Genomic_DNA"/>
</dbReference>
<evidence type="ECO:0000256" key="4">
    <source>
        <dbReference type="ARBA" id="ARBA00022942"/>
    </source>
</evidence>
<keyword evidence="2" id="KW-0963">Cytoplasm</keyword>
<keyword evidence="4" id="KW-0647">Proteasome</keyword>
<dbReference type="Gene3D" id="1.25.10.10">
    <property type="entry name" value="Leucine-rich Repeat Variant"/>
    <property type="match status" value="3"/>
</dbReference>
<reference evidence="8 9" key="1">
    <citation type="submission" date="2019-03" db="EMBL/GenBank/DDBJ databases">
        <authorList>
            <person name="Gaulin E."/>
            <person name="Dumas B."/>
        </authorList>
    </citation>
    <scope>NUCLEOTIDE SEQUENCE [LARGE SCALE GENOMIC DNA]</scope>
    <source>
        <strain evidence="8">CBS 568.67</strain>
    </source>
</reference>
<evidence type="ECO:0000256" key="1">
    <source>
        <dbReference type="ARBA" id="ARBA00004496"/>
    </source>
</evidence>
<gene>
    <name evidence="8" type="primary">Aste57867_24483</name>
    <name evidence="7" type="ORF">As57867_024406</name>
    <name evidence="8" type="ORF">ASTE57867_24483</name>
</gene>
<reference evidence="7" key="2">
    <citation type="submission" date="2019-06" db="EMBL/GenBank/DDBJ databases">
        <title>Genomics analysis of Aphanomyces spp. identifies a new class of oomycete effector associated with host adaptation.</title>
        <authorList>
            <person name="Gaulin E."/>
        </authorList>
    </citation>
    <scope>NUCLEOTIDE SEQUENCE</scope>
    <source>
        <strain evidence="7">CBS 578.67</strain>
    </source>
</reference>
<dbReference type="EMBL" id="CAADRA010007430">
    <property type="protein sequence ID" value="VFU01122.1"/>
    <property type="molecule type" value="Genomic_DNA"/>
</dbReference>
<evidence type="ECO:0000256" key="2">
    <source>
        <dbReference type="ARBA" id="ARBA00022490"/>
    </source>
</evidence>
<dbReference type="GO" id="GO:0036503">
    <property type="term" value="P:ERAD pathway"/>
    <property type="evidence" value="ECO:0007669"/>
    <property type="project" value="TreeGrafter"/>
</dbReference>
<evidence type="ECO:0000259" key="5">
    <source>
        <dbReference type="Pfam" id="PF13001"/>
    </source>
</evidence>
<dbReference type="PANTHER" id="PTHR23346">
    <property type="entry name" value="TRANSLATIONAL ACTIVATOR GCN1-RELATED"/>
    <property type="match status" value="1"/>
</dbReference>
<sequence length="1803" mass="198121">MSDADQDRVDELERVLLRLGLTDDTKLCDVLRLLLPQLFNRLISTASTAISQKILDIFGHLVKRLKSLPVVQVNLPTLALLPFLDVSSTLDMPETQALHHTYARNFSLLFVEMGFTGTLAKEDRAVVLSTIVRGVADKSSAYMDVVCRVFLHAFLWQDSTTLPDAQWTDRDLRVLLDFFLDVLLFPSDALTTTRKDRLVRAKVNTLEKSTRTDVQLRIVQFLKNHAAPGTMDVSLWYVHMAVGAAADFHAISTYCQEELSRLHKYNLDALDTPSSLAQLYHLMLGSKDDANSVLLVDRHPLPDLVSLVMMPLLLQAKSAANSFPMNLQVICTFLFGDSPSRPRVVKANIRKAGMDLCKWVLAQAHDAILGAALGPVLFSPLMKLLVTGSDDAVDVTLDHELKTGVYACFATLAQRVPTLVGGSAETFQRLLYRAMVEEEKRGGSSCLEALRAVSVAYVGSHVPSGVTETIKRELMELSTSSKVQQPKYDRVRGVLAHWASQMQFQGSDTNEAGGDLDMRLVCLRFAGDANESVRAIAVKTMFLEPLPSFRATMRVVHPELSTLQATSLDHALTLCLKSLKADAPHALQASDIQLLVDACVLMLDHPKKEFAAETLVQLSQLGLGVLDGHADRIRHTMLEDSDERIREQMAILLASMTLDKVEWIQELRAILETVDTTPTQRHGALGGIGMLLRNHAAAEKQLLGDVLVRETKTHLGKVQESTLSNHDYKFHSQMLFSSVQALGAIGNLVDLGASGDDAMQVVLDVLALTPSPSDSTDMTKVLRTRSVQTLGALVYGLPLDPRASVDQCIDKLIKLAETKDAPLQFCIADVFVALGYIAAESSTAPTNRVGDLVQRLLKDGIGSTNPHVRNSASIWLFGIITCMTATPPSQALKNEWSTQLPPLTVHLHEVLIDLLNEQNALTQECAVKALAMLFEHAGSEFADELSNSLFKRLKCFRAFLDPSTPATPSAGDAPANGTTPPAVPEATNTIENACYREVSNVAAEVGDASVMYTLLYLSTNDPMWGLLVDPTSSATSISKVIRLPFDVMENDRAFGATQTQKAHRQWHTSSIAILLVPRLFLLKAHPNPKIGNCMLQLWKIMVGDDEKAVAGKYWEQILAYALHRLEHSRNFKYREAACVALVDLLNGKEAKDVRNHLSQLWKMTARAVDDVNEMVVVAGIKLVKCVGELSLRVAAVDVLCLDQVLPFLVHDGIVSSNKLCQALCMGYLLRLIKSIPPHHLKAYLSTLPVTLLECMSSLEMPELQYAQFHVQDKRQLEKLRVSLSQAGPVGELLHACLSQLSQLSADQGCTEIVRELCDGVCSVLRSGVGLNTRVGAANFVASLVTDVPLEMRQSGGAEKLLTKIFVPYITQAVLNETHDFYESEEVTQEDGLRDGLVVRAYCRAAAYVAKLVAATGVAQYVRGALVVPTTIVFASTSTTEKGFGRYGWVTVTALQELLQQLPPTIQNHEQDWCVQVFSVAFVGQFSSQALLSAAWKVVLEHIPPTLYYSSQYVESTLSYACDLLSHLSWESRKQGASAIMALSHGEYLKWIHEWSTTVRKIKAAIPGRLWRGKGILLEALGCTYDLANEPEDIVSVLVDECDRALRNAEIAYLESAVVSLGSLAKAPSLASFEILRKFFFETTTMTECPPLIYKRMFETLGKWWPSMQATDDAGPGADVLAWICDEALTTYHVWSVREAIFGCLEQIVARVSYKSLANRKTMDSLVAAAQSGASDPKFAAVRKAALHVLVALSSRREPNEAPLVSFVVHKEELVDVATKLTHDSEPTVCLAAAKLLEGLQAMH</sequence>
<dbReference type="InterPro" id="IPR055443">
    <property type="entry name" value="HEAT_ECM29"/>
</dbReference>
<dbReference type="GO" id="GO:0043248">
    <property type="term" value="P:proteasome assembly"/>
    <property type="evidence" value="ECO:0007669"/>
    <property type="project" value="InterPro"/>
</dbReference>
<comment type="subcellular location">
    <subcellularLocation>
        <location evidence="1">Cytoplasm</location>
    </subcellularLocation>
</comment>
<proteinExistence type="predicted"/>
<dbReference type="GO" id="GO:0060090">
    <property type="term" value="F:molecular adaptor activity"/>
    <property type="evidence" value="ECO:0007669"/>
    <property type="project" value="InterPro"/>
</dbReference>
<keyword evidence="9" id="KW-1185">Reference proteome</keyword>
<keyword evidence="3" id="KW-0677">Repeat</keyword>
<dbReference type="Pfam" id="PF13001">
    <property type="entry name" value="ECM29_N"/>
    <property type="match status" value="1"/>
</dbReference>
<dbReference type="InterPro" id="IPR011989">
    <property type="entry name" value="ARM-like"/>
</dbReference>
<dbReference type="Proteomes" id="UP000332933">
    <property type="component" value="Unassembled WGS sequence"/>
</dbReference>
<evidence type="ECO:0000313" key="9">
    <source>
        <dbReference type="Proteomes" id="UP000332933"/>
    </source>
</evidence>
<feature type="domain" description="Proteasome adapter and scaffold protein ECM29 HEAT-repeat" evidence="6">
    <location>
        <begin position="1240"/>
        <end position="1361"/>
    </location>
</feature>
<feature type="domain" description="Proteasome component Ecm29 N-terminal" evidence="5">
    <location>
        <begin position="12"/>
        <end position="502"/>
    </location>
</feature>
<dbReference type="InterPro" id="IPR024372">
    <property type="entry name" value="Ecm29_N"/>
</dbReference>
<evidence type="ECO:0000259" key="6">
    <source>
        <dbReference type="Pfam" id="PF24492"/>
    </source>
</evidence>
<dbReference type="GO" id="GO:0005634">
    <property type="term" value="C:nucleus"/>
    <property type="evidence" value="ECO:0007669"/>
    <property type="project" value="TreeGrafter"/>
</dbReference>
<dbReference type="InterPro" id="IPR016024">
    <property type="entry name" value="ARM-type_fold"/>
</dbReference>
<dbReference type="OrthoDB" id="16066at2759"/>
<dbReference type="GO" id="GO:0005737">
    <property type="term" value="C:cytoplasm"/>
    <property type="evidence" value="ECO:0007669"/>
    <property type="project" value="UniProtKB-SubCell"/>
</dbReference>
<dbReference type="SUPFAM" id="SSF48371">
    <property type="entry name" value="ARM repeat"/>
    <property type="match status" value="2"/>
</dbReference>
<dbReference type="PANTHER" id="PTHR23346:SF19">
    <property type="entry name" value="PROTEASOME ADAPTER AND SCAFFOLD PROTEIN ECM29"/>
    <property type="match status" value="1"/>
</dbReference>
<dbReference type="GO" id="GO:0000502">
    <property type="term" value="C:proteasome complex"/>
    <property type="evidence" value="ECO:0007669"/>
    <property type="project" value="UniProtKB-KW"/>
</dbReference>
<name>A0A485LQG6_9STRA</name>
<evidence type="ECO:0000313" key="7">
    <source>
        <dbReference type="EMBL" id="KAF0683449.1"/>
    </source>
</evidence>
<organism evidence="8 9">
    <name type="scientific">Aphanomyces stellatus</name>
    <dbReference type="NCBI Taxonomy" id="120398"/>
    <lineage>
        <taxon>Eukaryota</taxon>
        <taxon>Sar</taxon>
        <taxon>Stramenopiles</taxon>
        <taxon>Oomycota</taxon>
        <taxon>Saprolegniomycetes</taxon>
        <taxon>Saprolegniales</taxon>
        <taxon>Verrucalvaceae</taxon>
        <taxon>Aphanomyces</taxon>
    </lineage>
</organism>
<protein>
    <submittedName>
        <fullName evidence="8">Aste57867_24483 protein</fullName>
    </submittedName>
</protein>
<dbReference type="Pfam" id="PF24492">
    <property type="entry name" value="HEAT_ECM29"/>
    <property type="match status" value="1"/>
</dbReference>
<evidence type="ECO:0000256" key="3">
    <source>
        <dbReference type="ARBA" id="ARBA00022737"/>
    </source>
</evidence>